<protein>
    <recommendedName>
        <fullName evidence="4">Parvulin-like PPIase</fullName>
        <ecNumber evidence="3">5.2.1.8</ecNumber>
    </recommendedName>
    <alternativeName>
        <fullName evidence="6">Peptidyl-prolyl cis-trans isomerase plp</fullName>
    </alternativeName>
    <alternativeName>
        <fullName evidence="7">Rotamase plp</fullName>
    </alternativeName>
</protein>
<dbReference type="Gene3D" id="3.10.50.40">
    <property type="match status" value="1"/>
</dbReference>
<dbReference type="RefSeq" id="WP_043140514.1">
    <property type="nucleotide sequence ID" value="NZ_BMGQ01000005.1"/>
</dbReference>
<dbReference type="AlphaFoldDB" id="A0A0B3RQY7"/>
<accession>A0A0B3RQY7</accession>
<evidence type="ECO:0000256" key="6">
    <source>
        <dbReference type="ARBA" id="ARBA00030642"/>
    </source>
</evidence>
<accession>A0A225QKG9</accession>
<name>A0A0B3RQY7_9RHOB</name>
<dbReference type="EC" id="5.2.1.8" evidence="3"/>
<dbReference type="PANTHER" id="PTHR47245">
    <property type="entry name" value="PEPTIDYLPROLYL ISOMERASE"/>
    <property type="match status" value="1"/>
</dbReference>
<dbReference type="PROSITE" id="PS50198">
    <property type="entry name" value="PPIC_PPIASE_2"/>
    <property type="match status" value="1"/>
</dbReference>
<dbReference type="GO" id="GO:0003755">
    <property type="term" value="F:peptidyl-prolyl cis-trans isomerase activity"/>
    <property type="evidence" value="ECO:0007669"/>
    <property type="project" value="UniProtKB-KW"/>
</dbReference>
<evidence type="ECO:0000313" key="8">
    <source>
        <dbReference type="EMBL" id="KHQ53510.1"/>
    </source>
</evidence>
<evidence type="ECO:0000256" key="1">
    <source>
        <dbReference type="ARBA" id="ARBA00000971"/>
    </source>
</evidence>
<evidence type="ECO:0000256" key="4">
    <source>
        <dbReference type="ARBA" id="ARBA00018370"/>
    </source>
</evidence>
<dbReference type="SUPFAM" id="SSF109998">
    <property type="entry name" value="Triger factor/SurA peptide-binding domain-like"/>
    <property type="match status" value="1"/>
</dbReference>
<dbReference type="InterPro" id="IPR046357">
    <property type="entry name" value="PPIase_dom_sf"/>
</dbReference>
<evidence type="ECO:0000256" key="3">
    <source>
        <dbReference type="ARBA" id="ARBA00013194"/>
    </source>
</evidence>
<dbReference type="OrthoDB" id="14196at2"/>
<dbReference type="GeneID" id="66501358"/>
<dbReference type="InterPro" id="IPR050245">
    <property type="entry name" value="PrsA_foldase"/>
</dbReference>
<reference evidence="8 9" key="1">
    <citation type="submission" date="2014-10" db="EMBL/GenBank/DDBJ databases">
        <title>Genome sequence of Ponticoccus sp. strain UMTAT08 isolated from clonal culture of toxic dinoflagellate Alexandrium tamiyavanichii.</title>
        <authorList>
            <person name="Gan H.Y."/>
            <person name="Muhd D.-D."/>
            <person name="Mohd Noor M.E."/>
            <person name="Yeong Y.S."/>
            <person name="Usup G."/>
        </authorList>
    </citation>
    <scope>NUCLEOTIDE SEQUENCE [LARGE SCALE GENOMIC DNA]</scope>
    <source>
        <strain evidence="8 9">UMTAT08</strain>
    </source>
</reference>
<dbReference type="STRING" id="561184.SAMN05216376_106178"/>
<dbReference type="PROSITE" id="PS01096">
    <property type="entry name" value="PPIC_PPIASE_1"/>
    <property type="match status" value="1"/>
</dbReference>
<keyword evidence="9" id="KW-1185">Reference proteome</keyword>
<comment type="similarity">
    <text evidence="2">Belongs to the PpiC/parvulin rotamase family.</text>
</comment>
<keyword evidence="5" id="KW-0697">Rotamase</keyword>
<dbReference type="PATRIC" id="fig|1515334.3.peg.2055"/>
<evidence type="ECO:0000256" key="5">
    <source>
        <dbReference type="ARBA" id="ARBA00023110"/>
    </source>
</evidence>
<comment type="catalytic activity">
    <reaction evidence="1">
        <text>[protein]-peptidylproline (omega=180) = [protein]-peptidylproline (omega=0)</text>
        <dbReference type="Rhea" id="RHEA:16237"/>
        <dbReference type="Rhea" id="RHEA-COMP:10747"/>
        <dbReference type="Rhea" id="RHEA-COMP:10748"/>
        <dbReference type="ChEBI" id="CHEBI:83833"/>
        <dbReference type="ChEBI" id="CHEBI:83834"/>
        <dbReference type="EC" id="5.2.1.8"/>
    </reaction>
</comment>
<evidence type="ECO:0000313" key="9">
    <source>
        <dbReference type="Proteomes" id="UP000030960"/>
    </source>
</evidence>
<dbReference type="EMBL" id="JSUQ01000007">
    <property type="protein sequence ID" value="KHQ53510.1"/>
    <property type="molecule type" value="Genomic_DNA"/>
</dbReference>
<proteinExistence type="inferred from homology"/>
<keyword evidence="5" id="KW-0413">Isomerase</keyword>
<dbReference type="SUPFAM" id="SSF54534">
    <property type="entry name" value="FKBP-like"/>
    <property type="match status" value="1"/>
</dbReference>
<organism evidence="8 9">
    <name type="scientific">Mameliella alba</name>
    <dbReference type="NCBI Taxonomy" id="561184"/>
    <lineage>
        <taxon>Bacteria</taxon>
        <taxon>Pseudomonadati</taxon>
        <taxon>Pseudomonadota</taxon>
        <taxon>Alphaproteobacteria</taxon>
        <taxon>Rhodobacterales</taxon>
        <taxon>Roseobacteraceae</taxon>
        <taxon>Mameliella</taxon>
    </lineage>
</organism>
<evidence type="ECO:0000256" key="7">
    <source>
        <dbReference type="ARBA" id="ARBA00031484"/>
    </source>
</evidence>
<dbReference type="InterPro" id="IPR023058">
    <property type="entry name" value="PPIase_PpiC_CS"/>
</dbReference>
<comment type="caution">
    <text evidence="8">The sequence shown here is derived from an EMBL/GenBank/DDBJ whole genome shotgun (WGS) entry which is preliminary data.</text>
</comment>
<sequence>MSKTLMKLSAAAVALTLALPALAQDADADKPAEITIDTVVATVNGTDITFGHMLMARASLPERFQQAPTDDLWQGLLERLIQYETLAQSDKGEETHRVQLALDNEKRELLAAEAMQAVADGAVTEEAVEAAYKADYVDADLGVEYNASHILVETEEKAKELIQELADGADFAELARANSTGPTGPNGGSLGWFGKGRMLKAFEDAVAAMEPGAVSAPVQTRYGWHVITLNETRTMDAPPLEQVRPAIEQKLKQDAVQAYIAEQAEAGEVTRLDFTEIDTSILNNLGLLAE</sequence>
<gene>
    <name evidence="8" type="ORF">OA50_02040</name>
</gene>
<dbReference type="InterPro" id="IPR000297">
    <property type="entry name" value="PPIase_PpiC"/>
</dbReference>
<dbReference type="Proteomes" id="UP000030960">
    <property type="component" value="Unassembled WGS sequence"/>
</dbReference>
<dbReference type="PANTHER" id="PTHR47245:SF2">
    <property type="entry name" value="PEPTIDYL-PROLYL CIS-TRANS ISOMERASE HP_0175-RELATED"/>
    <property type="match status" value="1"/>
</dbReference>
<evidence type="ECO:0000256" key="2">
    <source>
        <dbReference type="ARBA" id="ARBA00007656"/>
    </source>
</evidence>
<accession>A0A225PZB0</accession>
<dbReference type="Pfam" id="PF00639">
    <property type="entry name" value="Rotamase"/>
    <property type="match status" value="1"/>
</dbReference>
<dbReference type="InterPro" id="IPR027304">
    <property type="entry name" value="Trigger_fact/SurA_dom_sf"/>
</dbReference>